<protein>
    <submittedName>
        <fullName evidence="1">Uncharacterized protein</fullName>
    </submittedName>
</protein>
<dbReference type="RefSeq" id="XP_024585339.1">
    <property type="nucleotide sequence ID" value="XM_024720106.1"/>
</dbReference>
<sequence>MPETRDPAESKSLDPPEKLLEIFEKQLGSNDLVSLFQGVLNDIELERMFKAALKNDDQERCSEIL</sequence>
<name>A0A0P1B5L6_PLAHL</name>
<accession>A0A0P1B5L6</accession>
<dbReference type="Proteomes" id="UP000054928">
    <property type="component" value="Unassembled WGS sequence"/>
</dbReference>
<reference evidence="2" key="1">
    <citation type="submission" date="2014-09" db="EMBL/GenBank/DDBJ databases">
        <authorList>
            <person name="Sharma Rahul"/>
            <person name="Thines Marco"/>
        </authorList>
    </citation>
    <scope>NUCLEOTIDE SEQUENCE [LARGE SCALE GENOMIC DNA]</scope>
</reference>
<dbReference type="AlphaFoldDB" id="A0A0P1B5L6"/>
<organism evidence="1 2">
    <name type="scientific">Plasmopara halstedii</name>
    <name type="common">Downy mildew of sunflower</name>
    <dbReference type="NCBI Taxonomy" id="4781"/>
    <lineage>
        <taxon>Eukaryota</taxon>
        <taxon>Sar</taxon>
        <taxon>Stramenopiles</taxon>
        <taxon>Oomycota</taxon>
        <taxon>Peronosporomycetes</taxon>
        <taxon>Peronosporales</taxon>
        <taxon>Peronosporaceae</taxon>
        <taxon>Plasmopara</taxon>
    </lineage>
</organism>
<dbReference type="EMBL" id="CCYD01003042">
    <property type="protein sequence ID" value="CEG48970.1"/>
    <property type="molecule type" value="Genomic_DNA"/>
</dbReference>
<evidence type="ECO:0000313" key="2">
    <source>
        <dbReference type="Proteomes" id="UP000054928"/>
    </source>
</evidence>
<evidence type="ECO:0000313" key="1">
    <source>
        <dbReference type="EMBL" id="CEG48970.1"/>
    </source>
</evidence>
<proteinExistence type="predicted"/>
<dbReference type="GeneID" id="36401815"/>
<keyword evidence="2" id="KW-1185">Reference proteome</keyword>